<evidence type="ECO:0000313" key="8">
    <source>
        <dbReference type="Proteomes" id="UP000069272"/>
    </source>
</evidence>
<keyword evidence="4" id="KW-1133">Transmembrane helix</keyword>
<protein>
    <recommendedName>
        <fullName evidence="2">Coiled-coil domain-containing protein 167</fullName>
    </recommendedName>
</protein>
<dbReference type="VEuPathDB" id="VectorBase:AALB004209"/>
<accession>A0A182FCH4</accession>
<evidence type="ECO:0000256" key="1">
    <source>
        <dbReference type="ARBA" id="ARBA00004167"/>
    </source>
</evidence>
<keyword evidence="6" id="KW-0472">Membrane</keyword>
<dbReference type="InterPro" id="IPR028194">
    <property type="entry name" value="CC167"/>
</dbReference>
<keyword evidence="8" id="KW-1185">Reference proteome</keyword>
<evidence type="ECO:0000256" key="2">
    <source>
        <dbReference type="ARBA" id="ARBA00022350"/>
    </source>
</evidence>
<comment type="subcellular location">
    <subcellularLocation>
        <location evidence="1">Membrane</location>
        <topology evidence="1">Single-pass membrane protein</topology>
    </subcellularLocation>
</comment>
<evidence type="ECO:0000313" key="7">
    <source>
        <dbReference type="EnsemblMetazoa" id="AALB004209-PA"/>
    </source>
</evidence>
<proteinExistence type="predicted"/>
<evidence type="ECO:0000256" key="6">
    <source>
        <dbReference type="ARBA" id="ARBA00023136"/>
    </source>
</evidence>
<dbReference type="VEuPathDB" id="VectorBase:AALB20_037935"/>
<evidence type="ECO:0000256" key="4">
    <source>
        <dbReference type="ARBA" id="ARBA00022989"/>
    </source>
</evidence>
<dbReference type="EnsemblMetazoa" id="AALB004209-RA">
    <property type="protein sequence ID" value="AALB004209-PA"/>
    <property type="gene ID" value="AALB004209"/>
</dbReference>
<dbReference type="GO" id="GO:0016020">
    <property type="term" value="C:membrane"/>
    <property type="evidence" value="ECO:0007669"/>
    <property type="project" value="UniProtKB-SubCell"/>
</dbReference>
<dbReference type="PANTHER" id="PTHR31759">
    <property type="entry name" value="COILED-COIL DOMAIN-CONTAINING PROTEIN 167"/>
    <property type="match status" value="1"/>
</dbReference>
<dbReference type="Proteomes" id="UP000069272">
    <property type="component" value="Chromosome 3L"/>
</dbReference>
<keyword evidence="5" id="KW-0175">Coiled coil</keyword>
<dbReference type="Pfam" id="PF15188">
    <property type="entry name" value="CCDC-167"/>
    <property type="match status" value="1"/>
</dbReference>
<dbReference type="AlphaFoldDB" id="A0A182FCH4"/>
<keyword evidence="3" id="KW-0812">Transmembrane</keyword>
<evidence type="ECO:0000256" key="3">
    <source>
        <dbReference type="ARBA" id="ARBA00022692"/>
    </source>
</evidence>
<name>A0A182FCH4_ANOAL</name>
<organism evidence="7 8">
    <name type="scientific">Anopheles albimanus</name>
    <name type="common">New world malaria mosquito</name>
    <dbReference type="NCBI Taxonomy" id="7167"/>
    <lineage>
        <taxon>Eukaryota</taxon>
        <taxon>Metazoa</taxon>
        <taxon>Ecdysozoa</taxon>
        <taxon>Arthropoda</taxon>
        <taxon>Hexapoda</taxon>
        <taxon>Insecta</taxon>
        <taxon>Pterygota</taxon>
        <taxon>Neoptera</taxon>
        <taxon>Endopterygota</taxon>
        <taxon>Diptera</taxon>
        <taxon>Nematocera</taxon>
        <taxon>Culicoidea</taxon>
        <taxon>Culicidae</taxon>
        <taxon>Anophelinae</taxon>
        <taxon>Anopheles</taxon>
    </lineage>
</organism>
<evidence type="ECO:0000256" key="5">
    <source>
        <dbReference type="ARBA" id="ARBA00023054"/>
    </source>
</evidence>
<reference evidence="7 8" key="1">
    <citation type="journal article" date="2017" name="G3 (Bethesda)">
        <title>The Physical Genome Mapping of Anopheles albimanus Corrected Scaffold Misassemblies and Identified Interarm Rearrangements in Genus Anopheles.</title>
        <authorList>
            <person name="Artemov G.N."/>
            <person name="Peery A.N."/>
            <person name="Jiang X."/>
            <person name="Tu Z."/>
            <person name="Stegniy V.N."/>
            <person name="Sharakhova M.V."/>
            <person name="Sharakhov I.V."/>
        </authorList>
    </citation>
    <scope>NUCLEOTIDE SEQUENCE [LARGE SCALE GENOMIC DNA]</scope>
    <source>
        <strain evidence="7 8">ALBI9_A</strain>
    </source>
</reference>
<reference evidence="7" key="2">
    <citation type="submission" date="2022-08" db="UniProtKB">
        <authorList>
            <consortium name="EnsemblMetazoa"/>
        </authorList>
    </citation>
    <scope>IDENTIFICATION</scope>
    <source>
        <strain evidence="7">STECLA/ALBI9_A</strain>
    </source>
</reference>
<sequence length="112" mass="13023">MAAFAVIFKRIHKAHYGKTSRFFCFIEATNETIAGLRERLRRMERNLNDPNLAEDRKRELSLELKEIAKLLETNEQLLHKMHKENSKSFAVAACLFFICFLVYGLYVLVNGA</sequence>
<dbReference type="PANTHER" id="PTHR31759:SF1">
    <property type="entry name" value="COILED-COIL DOMAIN-CONTAINING PROTEIN 167"/>
    <property type="match status" value="1"/>
</dbReference>